<dbReference type="CDD" id="cd17990">
    <property type="entry name" value="DEXHc_HrpB"/>
    <property type="match status" value="1"/>
</dbReference>
<feature type="region of interest" description="Disordered" evidence="5">
    <location>
        <begin position="812"/>
        <end position="837"/>
    </location>
</feature>
<evidence type="ECO:0000256" key="1">
    <source>
        <dbReference type="ARBA" id="ARBA00022741"/>
    </source>
</evidence>
<dbReference type="PROSITE" id="PS51192">
    <property type="entry name" value="HELICASE_ATP_BIND_1"/>
    <property type="match status" value="1"/>
</dbReference>
<dbReference type="GO" id="GO:0003676">
    <property type="term" value="F:nucleic acid binding"/>
    <property type="evidence" value="ECO:0007669"/>
    <property type="project" value="InterPro"/>
</dbReference>
<keyword evidence="1" id="KW-0547">Nucleotide-binding</keyword>
<dbReference type="InterPro" id="IPR002464">
    <property type="entry name" value="DNA/RNA_helicase_DEAH_CS"/>
</dbReference>
<dbReference type="Gene3D" id="3.40.50.300">
    <property type="entry name" value="P-loop containing nucleotide triphosphate hydrolases"/>
    <property type="match status" value="2"/>
</dbReference>
<dbReference type="GO" id="GO:0004386">
    <property type="term" value="F:helicase activity"/>
    <property type="evidence" value="ECO:0007669"/>
    <property type="project" value="UniProtKB-KW"/>
</dbReference>
<dbReference type="InterPro" id="IPR013689">
    <property type="entry name" value="RNA_helicase_ATP-dep_HrpB_C"/>
</dbReference>
<dbReference type="HOGENOM" id="CLU_001832_5_6_5"/>
<dbReference type="AlphaFoldDB" id="A0A0H3G2J9"/>
<evidence type="ECO:0000256" key="3">
    <source>
        <dbReference type="ARBA" id="ARBA00022806"/>
    </source>
</evidence>
<dbReference type="InterPro" id="IPR001650">
    <property type="entry name" value="Helicase_C-like"/>
</dbReference>
<dbReference type="RefSeq" id="WP_014500861.1">
    <property type="nucleotide sequence ID" value="NC_017262.1"/>
</dbReference>
<dbReference type="Pfam" id="PF00270">
    <property type="entry name" value="DEAD"/>
    <property type="match status" value="1"/>
</dbReference>
<dbReference type="PIRSF" id="PIRSF005496">
    <property type="entry name" value="ATP_hel_hrpB"/>
    <property type="match status" value="1"/>
</dbReference>
<evidence type="ECO:0000313" key="9">
    <source>
        <dbReference type="Proteomes" id="UP000001494"/>
    </source>
</evidence>
<dbReference type="SMART" id="SM00487">
    <property type="entry name" value="DEXDc"/>
    <property type="match status" value="1"/>
</dbReference>
<name>A0A0H3G2J9_ZYMMA</name>
<dbReference type="InterPro" id="IPR011545">
    <property type="entry name" value="DEAD/DEAH_box_helicase_dom"/>
</dbReference>
<reference evidence="8 9" key="1">
    <citation type="journal article" date="2011" name="J. Bacteriol.">
        <title>Genome sequence of the ethanol-producing Zymomonas mobilis subsp. mobilis lectotype strain ATCC 10988.</title>
        <authorList>
            <person name="Pappas K.M."/>
            <person name="Kouvelis V.N."/>
            <person name="Saunders E."/>
            <person name="Brettin T.S."/>
            <person name="Bruce D."/>
            <person name="Detter C."/>
            <person name="Balakireva M."/>
            <person name="Han C.S."/>
            <person name="Savvakis G."/>
            <person name="Kyrpides N.C."/>
            <person name="Typas M.A."/>
        </authorList>
    </citation>
    <scope>NUCLEOTIDE SEQUENCE [LARGE SCALE GENOMIC DNA]</scope>
    <source>
        <strain evidence="9">ATCC 10988 / DSM 424 / CCUG 17860 / LMG 404 / NCIMB 8938 / NRRL B-806 / ZM1</strain>
    </source>
</reference>
<dbReference type="GO" id="GO:0016787">
    <property type="term" value="F:hydrolase activity"/>
    <property type="evidence" value="ECO:0007669"/>
    <property type="project" value="UniProtKB-KW"/>
</dbReference>
<organism evidence="8 9">
    <name type="scientific">Zymomonas mobilis subsp. mobilis (strain ATCC 10988 / DSM 424 / LMG 404 / NCIMB 8938 / NRRL B-806 / ZM1)</name>
    <dbReference type="NCBI Taxonomy" id="555217"/>
    <lineage>
        <taxon>Bacteria</taxon>
        <taxon>Pseudomonadati</taxon>
        <taxon>Pseudomonadota</taxon>
        <taxon>Alphaproteobacteria</taxon>
        <taxon>Sphingomonadales</taxon>
        <taxon>Zymomonadaceae</taxon>
        <taxon>Zymomonas</taxon>
    </lineage>
</organism>
<feature type="domain" description="Helicase ATP-binding" evidence="6">
    <location>
        <begin position="21"/>
        <end position="184"/>
    </location>
</feature>
<dbReference type="NCBIfam" id="TIGR01970">
    <property type="entry name" value="DEAH_box_HrpB"/>
    <property type="match status" value="1"/>
</dbReference>
<evidence type="ECO:0000256" key="2">
    <source>
        <dbReference type="ARBA" id="ARBA00022801"/>
    </source>
</evidence>
<dbReference type="SMART" id="SM00490">
    <property type="entry name" value="HELICc"/>
    <property type="match status" value="1"/>
</dbReference>
<dbReference type="PROSITE" id="PS51194">
    <property type="entry name" value="HELICASE_CTER"/>
    <property type="match status" value="1"/>
</dbReference>
<dbReference type="Pfam" id="PF08482">
    <property type="entry name" value="HrpB_C"/>
    <property type="match status" value="1"/>
</dbReference>
<dbReference type="PANTHER" id="PTHR43519:SF1">
    <property type="entry name" value="ATP-DEPENDENT RNA HELICASE HRPB"/>
    <property type="match status" value="1"/>
</dbReference>
<dbReference type="InterPro" id="IPR014001">
    <property type="entry name" value="Helicase_ATP-bd"/>
</dbReference>
<dbReference type="SMART" id="SM00847">
    <property type="entry name" value="HA2"/>
    <property type="match status" value="1"/>
</dbReference>
<dbReference type="Proteomes" id="UP000001494">
    <property type="component" value="Chromosome"/>
</dbReference>
<dbReference type="PANTHER" id="PTHR43519">
    <property type="entry name" value="ATP-DEPENDENT RNA HELICASE HRPB"/>
    <property type="match status" value="1"/>
</dbReference>
<dbReference type="PROSITE" id="PS00690">
    <property type="entry name" value="DEAH_ATP_HELICASE"/>
    <property type="match status" value="1"/>
</dbReference>
<dbReference type="InterPro" id="IPR027417">
    <property type="entry name" value="P-loop_NTPase"/>
</dbReference>
<dbReference type="EMBL" id="CP002850">
    <property type="protein sequence ID" value="AEH62924.1"/>
    <property type="molecule type" value="Genomic_DNA"/>
</dbReference>
<feature type="domain" description="Helicase C-terminal" evidence="7">
    <location>
        <begin position="207"/>
        <end position="407"/>
    </location>
</feature>
<accession>A0A0H3G2J9</accession>
<proteinExistence type="predicted"/>
<dbReference type="KEGG" id="zmm:Zmob_1090"/>
<dbReference type="Gene3D" id="1.20.120.1080">
    <property type="match status" value="1"/>
</dbReference>
<evidence type="ECO:0000256" key="4">
    <source>
        <dbReference type="ARBA" id="ARBA00022840"/>
    </source>
</evidence>
<keyword evidence="3 8" id="KW-0347">Helicase</keyword>
<keyword evidence="2" id="KW-0378">Hydrolase</keyword>
<evidence type="ECO:0000259" key="7">
    <source>
        <dbReference type="PROSITE" id="PS51194"/>
    </source>
</evidence>
<dbReference type="InterPro" id="IPR007502">
    <property type="entry name" value="Helicase-assoc_dom"/>
</dbReference>
<dbReference type="GO" id="GO:0005524">
    <property type="term" value="F:ATP binding"/>
    <property type="evidence" value="ECO:0007669"/>
    <property type="project" value="UniProtKB-KW"/>
</dbReference>
<dbReference type="InterPro" id="IPR010225">
    <property type="entry name" value="HrpB"/>
</dbReference>
<dbReference type="OrthoDB" id="9805617at2"/>
<sequence length="837" mass="92424">MLKNNALLKELPVSSIFEPLAETLRNRSNAVIIAPPGSGKTTAIAPILLQEDWCQGQIILLSPRRLAAKAAAERIAQIMGEPVGQTVGYLTRMESQRSDKSRILVVTQGIFRHQIQQDPELPNISAVLFDEVHERSLDSDFSLALALDVQSALRPDLRLIAMSATMDGTRFSDLMAEEGAGKASLLESQGRCYPLHYYYEGRRPDLSIEQNMATVIRRALLENDGGILAFLPGIAEIERTAALLENLPSNILLYRLHSSVDFREQHAAIQAVPKGYRKIVLASAIAETSLTLDGIRIVVDSGLTRRARYDRQSGLTRLVTERVSRASAEQRAGRAGRQDVGYVWRLWEEAAQVGLSPYDPPEITEADLSALTLDCALWGVTPNQLRWIDSPPEKAIEEAYKRLENLQATSSDKRPLPHGRDLAAFPMPLPFGHMILKAKAKGWGALAVDVAVLLSERGIGGMDIDIENRLNRFYREKTLRSQKARQLANRWRKQVGLTVSSKRDVIEMGDVGACVALAFPDRVAKRRDAKGEQWISAGGRGFRLDPLSPLAQSEWLAVAEAQGSAQSARILSAATLTTEQINALFSEKIVVEQNVRFNFATKSVETERLQRLGAIILSRGQDDSPDEEAIASALMAAVQQYGLDILPWSDAALALQERWAFVAAHQSEGGAFSDGGLSDDTLLSKVDEWLYPLLLGCRRLDQIKASDLTQALENILGWQGKQQLDQWVPARLITPAGSSHVIDYKADGGPAVEVRPQALFGMKKHPMLLNGRVALVLRLVSPAGRPIQTTQNLTDFWAGSWNMIAKEMRGRYPRHPWPEDPASAEPTLRTQKGRKIS</sequence>
<dbReference type="SUPFAM" id="SSF52540">
    <property type="entry name" value="P-loop containing nucleoside triphosphate hydrolases"/>
    <property type="match status" value="1"/>
</dbReference>
<dbReference type="Pfam" id="PF00271">
    <property type="entry name" value="Helicase_C"/>
    <property type="match status" value="1"/>
</dbReference>
<dbReference type="eggNOG" id="COG1643">
    <property type="taxonomic scope" value="Bacteria"/>
</dbReference>
<evidence type="ECO:0000313" key="8">
    <source>
        <dbReference type="EMBL" id="AEH62924.1"/>
    </source>
</evidence>
<dbReference type="InterPro" id="IPR049614">
    <property type="entry name" value="HrpB_DEXH"/>
</dbReference>
<evidence type="ECO:0000256" key="5">
    <source>
        <dbReference type="SAM" id="MobiDB-lite"/>
    </source>
</evidence>
<evidence type="ECO:0000259" key="6">
    <source>
        <dbReference type="PROSITE" id="PS51192"/>
    </source>
</evidence>
<keyword evidence="4" id="KW-0067">ATP-binding</keyword>
<gene>
    <name evidence="8" type="ordered locus">Zmob_1090</name>
</gene>
<dbReference type="CDD" id="cd18791">
    <property type="entry name" value="SF2_C_RHA"/>
    <property type="match status" value="1"/>
</dbReference>
<protein>
    <submittedName>
        <fullName evidence="8">ATP-dependent helicase HrpB</fullName>
    </submittedName>
</protein>